<feature type="compositionally biased region" description="Basic and acidic residues" evidence="12">
    <location>
        <begin position="4344"/>
        <end position="4358"/>
    </location>
</feature>
<evidence type="ECO:0000313" key="15">
    <source>
        <dbReference type="Proteomes" id="UP001174694"/>
    </source>
</evidence>
<dbReference type="FunFam" id="3.40.50.300:FF:000712">
    <property type="entry name" value="Midasin"/>
    <property type="match status" value="1"/>
</dbReference>
<reference evidence="14" key="1">
    <citation type="submission" date="2022-07" db="EMBL/GenBank/DDBJ databases">
        <title>Fungi with potential for degradation of polypropylene.</title>
        <authorList>
            <person name="Gostincar C."/>
        </authorList>
    </citation>
    <scope>NUCLEOTIDE SEQUENCE</scope>
    <source>
        <strain evidence="14">EXF-13308</strain>
    </source>
</reference>
<dbReference type="Pfam" id="PF21108">
    <property type="entry name" value="MDN1_4th"/>
    <property type="match status" value="1"/>
</dbReference>
<dbReference type="GO" id="GO:0030687">
    <property type="term" value="C:preribosome, large subunit precursor"/>
    <property type="evidence" value="ECO:0007669"/>
    <property type="project" value="TreeGrafter"/>
</dbReference>
<dbReference type="InterPro" id="IPR040848">
    <property type="entry name" value="AAA_lid_7"/>
</dbReference>
<dbReference type="PANTHER" id="PTHR48103">
    <property type="entry name" value="MIDASIN-RELATED"/>
    <property type="match status" value="1"/>
</dbReference>
<feature type="region of interest" description="Disordered" evidence="12">
    <location>
        <begin position="4117"/>
        <end position="4677"/>
    </location>
</feature>
<evidence type="ECO:0000256" key="1">
    <source>
        <dbReference type="ARBA" id="ARBA00004604"/>
    </source>
</evidence>
<dbReference type="Gene3D" id="3.40.50.300">
    <property type="entry name" value="P-loop containing nucleotide triphosphate hydrolases"/>
    <property type="match status" value="6"/>
</dbReference>
<keyword evidence="6 10" id="KW-0547">Nucleotide-binding</keyword>
<evidence type="ECO:0000256" key="11">
    <source>
        <dbReference type="SAM" id="Coils"/>
    </source>
</evidence>
<comment type="similarity">
    <text evidence="3 10">Belongs to the midasin family.</text>
</comment>
<comment type="function">
    <text evidence="10">Nuclear chaperone required for maturation and nuclear export of pre-60S ribosome subunits.</text>
</comment>
<feature type="compositionally biased region" description="Acidic residues" evidence="12">
    <location>
        <begin position="4309"/>
        <end position="4328"/>
    </location>
</feature>
<dbReference type="EMBL" id="JANBVO010000043">
    <property type="protein sequence ID" value="KAJ9134482.1"/>
    <property type="molecule type" value="Genomic_DNA"/>
</dbReference>
<comment type="subcellular location">
    <subcellularLocation>
        <location evidence="1">Nucleus</location>
        <location evidence="1">Nucleolus</location>
    </subcellularLocation>
    <subcellularLocation>
        <location evidence="2">Nucleus</location>
        <location evidence="2">Nucleoplasm</location>
    </subcellularLocation>
</comment>
<evidence type="ECO:0000256" key="9">
    <source>
        <dbReference type="ARBA" id="ARBA00023242"/>
    </source>
</evidence>
<feature type="compositionally biased region" description="Basic and acidic residues" evidence="12">
    <location>
        <begin position="4622"/>
        <end position="4634"/>
    </location>
</feature>
<comment type="caution">
    <text evidence="14">The sequence shown here is derived from an EMBL/GenBank/DDBJ whole genome shotgun (WGS) entry which is preliminary data.</text>
</comment>
<dbReference type="GO" id="GO:0005654">
    <property type="term" value="C:nucleoplasm"/>
    <property type="evidence" value="ECO:0007669"/>
    <property type="project" value="UniProtKB-SubCell"/>
</dbReference>
<dbReference type="Pfam" id="PF17865">
    <property type="entry name" value="AAA_lid_5"/>
    <property type="match status" value="1"/>
</dbReference>
<feature type="region of interest" description="Disordered" evidence="12">
    <location>
        <begin position="3609"/>
        <end position="3632"/>
    </location>
</feature>
<feature type="compositionally biased region" description="Acidic residues" evidence="12">
    <location>
        <begin position="4447"/>
        <end position="4459"/>
    </location>
</feature>
<name>A0AA38RDZ6_9PEZI</name>
<feature type="compositionally biased region" description="Gly residues" evidence="12">
    <location>
        <begin position="4132"/>
        <end position="4141"/>
    </location>
</feature>
<feature type="compositionally biased region" description="Acidic residues" evidence="12">
    <location>
        <begin position="4359"/>
        <end position="4368"/>
    </location>
</feature>
<keyword evidence="7 10" id="KW-0067">ATP-binding</keyword>
<dbReference type="Pfam" id="PF17867">
    <property type="entry name" value="AAA_lid_7"/>
    <property type="match status" value="3"/>
</dbReference>
<dbReference type="Gene3D" id="3.40.50.410">
    <property type="entry name" value="von Willebrand factor, type A domain"/>
    <property type="match status" value="1"/>
</dbReference>
<feature type="compositionally biased region" description="Basic and acidic residues" evidence="12">
    <location>
        <begin position="4460"/>
        <end position="4469"/>
    </location>
</feature>
<dbReference type="InterPro" id="IPR003593">
    <property type="entry name" value="AAA+_ATPase"/>
</dbReference>
<evidence type="ECO:0000256" key="12">
    <source>
        <dbReference type="SAM" id="MobiDB-lite"/>
    </source>
</evidence>
<feature type="domain" description="VWFA" evidence="13">
    <location>
        <begin position="4765"/>
        <end position="4971"/>
    </location>
</feature>
<feature type="compositionally biased region" description="Basic and acidic residues" evidence="12">
    <location>
        <begin position="4411"/>
        <end position="4421"/>
    </location>
</feature>
<feature type="compositionally biased region" description="Acidic residues" evidence="12">
    <location>
        <begin position="4274"/>
        <end position="4295"/>
    </location>
</feature>
<dbReference type="FunFam" id="3.40.50.300:FF:000582">
    <property type="entry name" value="Midasin"/>
    <property type="match status" value="1"/>
</dbReference>
<dbReference type="GO" id="GO:0000055">
    <property type="term" value="P:ribosomal large subunit export from nucleus"/>
    <property type="evidence" value="ECO:0007669"/>
    <property type="project" value="TreeGrafter"/>
</dbReference>
<evidence type="ECO:0000256" key="2">
    <source>
        <dbReference type="ARBA" id="ARBA00004642"/>
    </source>
</evidence>
<protein>
    <recommendedName>
        <fullName evidence="4 10">Midasin</fullName>
    </recommendedName>
</protein>
<accession>A0AA38RDZ6</accession>
<dbReference type="SUPFAM" id="SSF52540">
    <property type="entry name" value="P-loop containing nucleoside triphosphate hydrolases"/>
    <property type="match status" value="6"/>
</dbReference>
<dbReference type="InterPro" id="IPR041190">
    <property type="entry name" value="Midasin_AAA_lid_5"/>
</dbReference>
<evidence type="ECO:0000256" key="7">
    <source>
        <dbReference type="ARBA" id="ARBA00022840"/>
    </source>
</evidence>
<dbReference type="InterPro" id="IPR002035">
    <property type="entry name" value="VWF_A"/>
</dbReference>
<dbReference type="GO" id="GO:0005730">
    <property type="term" value="C:nucleolus"/>
    <property type="evidence" value="ECO:0007669"/>
    <property type="project" value="UniProtKB-SubCell"/>
</dbReference>
<evidence type="ECO:0000256" key="10">
    <source>
        <dbReference type="PIRNR" id="PIRNR010340"/>
    </source>
</evidence>
<feature type="compositionally biased region" description="Basic and acidic residues" evidence="12">
    <location>
        <begin position="4514"/>
        <end position="4533"/>
    </location>
</feature>
<evidence type="ECO:0000256" key="4">
    <source>
        <dbReference type="ARBA" id="ARBA00017143"/>
    </source>
</evidence>
<dbReference type="FunFam" id="3.40.50.300:FF:001368">
    <property type="entry name" value="Midasin"/>
    <property type="match status" value="1"/>
</dbReference>
<dbReference type="CDD" id="cd00009">
    <property type="entry name" value="AAA"/>
    <property type="match status" value="3"/>
</dbReference>
<dbReference type="InterPro" id="IPR048617">
    <property type="entry name" value="MDN1_AAA_lid_4"/>
</dbReference>
<keyword evidence="5" id="KW-0597">Phosphoprotein</keyword>
<dbReference type="PANTHER" id="PTHR48103:SF2">
    <property type="entry name" value="MIDASIN"/>
    <property type="match status" value="1"/>
</dbReference>
<dbReference type="GO" id="GO:0000027">
    <property type="term" value="P:ribosomal large subunit assembly"/>
    <property type="evidence" value="ECO:0007669"/>
    <property type="project" value="InterPro"/>
</dbReference>
<evidence type="ECO:0000256" key="5">
    <source>
        <dbReference type="ARBA" id="ARBA00022553"/>
    </source>
</evidence>
<evidence type="ECO:0000313" key="14">
    <source>
        <dbReference type="EMBL" id="KAJ9134482.1"/>
    </source>
</evidence>
<dbReference type="PROSITE" id="PS50234">
    <property type="entry name" value="VWFA"/>
    <property type="match status" value="1"/>
</dbReference>
<organism evidence="14 15">
    <name type="scientific">Pleurostoma richardsiae</name>
    <dbReference type="NCBI Taxonomy" id="41990"/>
    <lineage>
        <taxon>Eukaryota</taxon>
        <taxon>Fungi</taxon>
        <taxon>Dikarya</taxon>
        <taxon>Ascomycota</taxon>
        <taxon>Pezizomycotina</taxon>
        <taxon>Sordariomycetes</taxon>
        <taxon>Sordariomycetidae</taxon>
        <taxon>Calosphaeriales</taxon>
        <taxon>Pleurostomataceae</taxon>
        <taxon>Pleurostoma</taxon>
    </lineage>
</organism>
<feature type="compositionally biased region" description="Acidic residues" evidence="12">
    <location>
        <begin position="4208"/>
        <end position="4226"/>
    </location>
</feature>
<feature type="compositionally biased region" description="Basic and acidic residues" evidence="12">
    <location>
        <begin position="760"/>
        <end position="772"/>
    </location>
</feature>
<feature type="region of interest" description="Disordered" evidence="12">
    <location>
        <begin position="760"/>
        <end position="781"/>
    </location>
</feature>
<keyword evidence="11" id="KW-0175">Coiled coil</keyword>
<dbReference type="SMART" id="SM00382">
    <property type="entry name" value="AAA"/>
    <property type="match status" value="6"/>
</dbReference>
<evidence type="ECO:0000259" key="13">
    <source>
        <dbReference type="PROSITE" id="PS50234"/>
    </source>
</evidence>
<keyword evidence="8 10" id="KW-0143">Chaperone</keyword>
<dbReference type="GO" id="GO:0005524">
    <property type="term" value="F:ATP binding"/>
    <property type="evidence" value="ECO:0007669"/>
    <property type="project" value="UniProtKB-KW"/>
</dbReference>
<evidence type="ECO:0000256" key="6">
    <source>
        <dbReference type="ARBA" id="ARBA00022741"/>
    </source>
</evidence>
<feature type="compositionally biased region" description="Polar residues" evidence="12">
    <location>
        <begin position="4668"/>
        <end position="4677"/>
    </location>
</feature>
<keyword evidence="15" id="KW-1185">Reference proteome</keyword>
<feature type="compositionally biased region" description="Basic and acidic residues" evidence="12">
    <location>
        <begin position="4244"/>
        <end position="4258"/>
    </location>
</feature>
<feature type="coiled-coil region" evidence="11">
    <location>
        <begin position="2969"/>
        <end position="2996"/>
    </location>
</feature>
<dbReference type="PIRSF" id="PIRSF010340">
    <property type="entry name" value="Midasin"/>
    <property type="match status" value="1"/>
</dbReference>
<proteinExistence type="inferred from homology"/>
<feature type="compositionally biased region" description="Basic and acidic residues" evidence="12">
    <location>
        <begin position="4296"/>
        <end position="4305"/>
    </location>
</feature>
<feature type="compositionally biased region" description="Basic and acidic residues" evidence="12">
    <location>
        <begin position="4542"/>
        <end position="4560"/>
    </location>
</feature>
<dbReference type="Proteomes" id="UP001174694">
    <property type="component" value="Unassembled WGS sequence"/>
</dbReference>
<dbReference type="InterPro" id="IPR036465">
    <property type="entry name" value="vWFA_dom_sf"/>
</dbReference>
<feature type="compositionally biased region" description="Acidic residues" evidence="12">
    <location>
        <begin position="4376"/>
        <end position="4410"/>
    </location>
</feature>
<dbReference type="InterPro" id="IPR011704">
    <property type="entry name" value="ATPase_dyneun-rel_AAA"/>
</dbReference>
<dbReference type="GO" id="GO:0016887">
    <property type="term" value="F:ATP hydrolysis activity"/>
    <property type="evidence" value="ECO:0007669"/>
    <property type="project" value="InterPro"/>
</dbReference>
<feature type="compositionally biased region" description="Acidic residues" evidence="12">
    <location>
        <begin position="4170"/>
        <end position="4188"/>
    </location>
</feature>
<dbReference type="FunFam" id="3.40.50.300:FF:000142">
    <property type="entry name" value="Midasin"/>
    <property type="match status" value="1"/>
</dbReference>
<dbReference type="InterPro" id="IPR027417">
    <property type="entry name" value="P-loop_NTPase"/>
</dbReference>
<dbReference type="SMART" id="SM00327">
    <property type="entry name" value="VWA"/>
    <property type="match status" value="1"/>
</dbReference>
<evidence type="ECO:0000256" key="8">
    <source>
        <dbReference type="ARBA" id="ARBA00023186"/>
    </source>
</evidence>
<dbReference type="SUPFAM" id="SSF53300">
    <property type="entry name" value="vWA-like"/>
    <property type="match status" value="1"/>
</dbReference>
<sequence length="4980" mass="557865">MAEMDVSPQRQSLLGDAITLGHLPPELLDIIRDQAPTNFLDAIARVALIPRLTGRIFVHFETVFADICARWVSHSQSKTRNDEIIAAFARILPFAPYLSGFLEKYLRELPLRQENDTEPGVGLNAPPHTAPFAFMPTSNASHDTTLLPRLLAAWRLVSFDKKTYSPLLLSSAIQGLFQHSDLAVRYLAIRLFCQLLDASDFKLESLLRQYVPSDGPVLGDFDGQDIDYTFLTLVEHQRAEDVYNLSIRLRESRRSFSNLRPYLQTLSPLVVRYGNVVLPRPLSSTSNLSSLVRTSTTLENLESLANLLLHPGPILLHGLAGAGKTSLVQEAARELGMASGLVTLHLNEQTDAKMLIGLYTTDVKPGSFTWRPGILTTAVKEGRWVLIEDLDRAPNEVMSTLLPLIERGELLIPNRGERIQAPSSFRIIATVRTSVGMNGQESVPSLLGLRFWQILAVKPLPQAELQQIIEQSHPRLVKFVPEIIRVFEGVCKLFRHPGSIQGMTSTAERPISSRDLFKWCRRLDKILRSSEGKTGRATVSETTLDWMFMEALDCFTGGVKDLRLRNALILRIGELMGRSNERVEHYLSSHIPALEENEHQLAVGRVTLRKTRRQNRVTKSKRPFATTAHARRLLEQIAVAVELKEPVLLVGETGIGKTTVVQQLAESLGHKLVAVNLSQQSEVGDLLGGFKPVNVRSLAIPLKEEFEDLFASTGISMERNQKYLDRISKNVARGKWTDVAKLWRQAPKMFDEILRKLEAQAKEKPRGDDQPAKRRKTESGRLQTLRDLKPRWETFTRSLEQFEIQVSGGSGAFAFSFVEGNIVKAARNGDWVLLDEINLASPDTLESVADLLQSGPNATPSILLSETGEIERIQAHPEFRIFGAMNPATDVGKRDLPIGLRSRFTELYVSSPDRDVKDLVVIIKTYLKGNSSTLDQAADKVANVYLQIKALAEAKALVDGANEVPHFSLRTLTRVLTYVNDVAPSYGLDRALYEGFCMGFLTLLSRESERRVMPLIMDGLLGKNSTRRQSLLSQPAKHPSDGRQYIRFINHDRDRQYWLVRGEEAPLERTDYIRTGYVERNLLNLVRATSTRRFPILVQGPTSAGKTSMIEYLANYSGNKFVRINNHEHTDLQEYLGTYVSGTDGKLKFQEGLLVQALREGHWIVLDELNLAPTDVLEALNRLLDDNRELLIPETQEIVKPHDNFMLFATQNPPGLYGGRKVLSRAFRNRFLELHFDDIPEDELEFILQKRSINTAPSDCRRIVAVYKELSRLRQTSRVFEQKDSFATLRDLFRWALRNADTREEIANNGFMLLAERVRNEEERLAVKGVIEAIFKLKINPESLYSSKSLLSLEAASIQDNSQGVVWTKAMRRLYVLVAQAIRNNEPVLLVGETGCGKTTVCQLLAEAFERELHIVNAHQNTETGDLIGSQRPVRNRGAILEALRNDVFQVLQSMDLPTDGTVDDLLQRFHDLSPDVLAQLPSAIREKIDANEVRSKALFEWSDGSLVHAMKSGQFFLLDEISLADDSVLERLNSVLEPQRTLLLAEKGIDNSFVKAGDGFQFFATMNPGGDFGKKELSPALRNRFTEIWVPPLTESRDILDIVADKLKKPFKHMAKVIVDFSYWFGQTFRSSAATAFSIRDILVWVKFINQSGAMPPALALMHGAATVFIDTLGANPSALLAIDPRTMQEQRQKCLDKLNELISEGLDVTAAYRNEPQLSLDGEMVKIGEFSIARSAIVDDDAGFAFDAPTTKMNAMRVIRALRVDKPILLEGNPGVGKTTLVSALARACGRPLTRINLSDQTDLMDLFGTDVPVEGEEAGNFAWRDAPFLQAMQKGEWVLLDEMNLASQSVLEGLNACLDHRGEVYISELDQVFKRHPDFRLFAAQNPHHQGGGRKGLPSSFVNRFIVVYADIFTEQDLMLIASRRFQNIPPDTIKQMIDFISKLDYEVVVRRSFGSHGSPWEFNLRDTLRWLELLASPDPLLASGTAPDFLDIVIRQRFRTVADRQHVNQLFRDAFGTEPREHSLYHNLSSVASQVGLALLSRNPLSQPASFPAIDTVPRLAEIESLMLCIKLNLPCILVGPSGSGKSSLLQHVAACSGNELVIFPMNADIDTMDLVGGFEQSDPLRDLQACLAQVRNALQAFVLSFLPKEAPAVALQLLSLLRNGHGVADDLGTITAHMQSLLPVVAASSALGSLLSQALHLLQQSLVMANPRFEWLDGVIVRAMEMGQWLVLDNANLCSASVLDRLNSLLERPDGFLSINEHSGSDGEPRVVRPHVNFRIFLTMDPRYGELSRAMRNRSVEIYFDLASSVVASYVPMICAVESSMQRYQNMASLIKASPTPATCDITRVAPDILSLEDSAKLRNYIQMLSSGILRVSERNPTSCPDSLVHLQAYIQSPEALPIRQALIRFYESLNGPISITARSEAMDVPMILEDSFNSVVARSHSLHPVQNPVLLGLSLGQFPLTALGLGSCYEFFLEIQSVQQAAQDQLRSIDRTRPSSLNRFQRAVISNQVATVAKDSTVKVSDFLVSVVKTMEYYIQNSPDTPWVLKDGRGVLRALLHYWRRTFRFATDSAFDEARFQAHLHQGLEFLRAMSTSIGDELTLQVIDSVLKNLEEDFVTGFKLSTGLSMETLWNIFRPSPIPNEATLAGIQEMEQLAKRFDSIRWRADASVADLTKAMNSLAQAYSVIRTTTTDIRQLTESLKAEVSSLESTTDGALDLRPFLAEEFEMLREVQILHSLSRPGPANADAQDIAVLSDIPTISHMRTGTWGSASSVLASMDYLLTKGSSIHPWSNVTSASLIAKYDSIRSTNLVTLRSLETELPTMAKTLAMYTTAISTDPVNTLGSLLFHLLQDVVMAHDPGLADEITSMFEYLQSSLTPSAVKVTEQGLEVERPDLPLVQQNRYPDHLLQVIDKHFQQVVIALVAAQKSAQCKTMFSSIAWIQFAVGCIKLYVPDKTFDPYLRAQTEREFHEELHKELQERLNAIRMLDRAFTGQKSSVRSEYMEEEMRQLGPPPPTAQVVYRPVSTELSSVQREFVNVLNAVVRNDVCSMHFRYVTSMSTDGAQELQLVNSNISQLIERLSSRFHAYQDITLPLVSLLRCLQVGLSLNDVVSNDHSSEQLLSLALLRVTPFLGGSLSQSHGLPARNIEFLAFVGMAVSVEGAGALTEDLGQSLFESIHFFYDEWSKKLEADQKSEAANTSLYRFKGSLEDEEEFDQNEFLELFPDYENEDQGPARISRPQDVVRDLSVKLAELHERIFLSAEDPQERLESMCKLVGRKLSREPPVTSTNLDQALLPAALLVLEEKLDGFNSDARSTKYNFYTDANLIEVRKLVTLVNSIQVRFRELQGIDEIAHMQPLADVLTACEHVLELSHTEPLAKVIIRVEKLHQFVYEWQFGGWASRANTALPLYNRLTELIVSWRRLELSTWAKLFDMEMEQCEKDAKSWWFVAYQAVIAIPMTKMELNQDLGDYAIQLISDLELFFSRAIIGQFKTRLHLLRQLEKHLDLLIVDYPPLVIIQNAVQNFLSLYHRYEPRVVETIHKGRTSIDKSMKDVLLLASWKDTNIVALRESSRKSHLKLFRIVRKFRDLLAQPMRPIIDQGLPDEEQSGRRTTANATGVRPAPAEDRDAALLCKQLIPGWAEDSHAKRLANADRVISVMSKASHLPESAVQAAEEIDEFVSDLMETMTALKKQTPPFLTDENKQVVQHLKSRKVRLYEETLKTIRRMGFTRNLSENLLRIQSTIGYVFARVNPLKPNSNVDFTESEYYFHKILDLAPRFRAAMHDHSSDLSREVVRRSTGYLEGMLHILLKQRTRLSEATTAISSLDAVIEDARTLTVLNRDNEVTITDKPSDHLRVMQWLIQILKFGHHLVQVHAKLGKLSDGGAQARLTQWIEVFEPLVGQLKDARDIPRGFITAKELEIQDHVSQQLQAMESDLKSLESERPDLAFVTRQILRWTIVSVADEKSVSAADNSRFLEAVMTLSKKILDGIQKYQRAVSEMPTSSEDPSWLLKYNDSASNGLQSLHMETVSSDIKSCLNLLRSIDFGQSTLKRAAFALLAVVSPLFEQYAITCRDALVGFAELHRSTSGMVYNLSRAFTQIASQGFCTPQEKSDETSNESGKVEGGTGLGDGEGGDDISKDIQPDEDLSELAQEANKEAKEEIEDEKDAVDMGNEEMEGEMGSVDGQDDDEEGSKSGDEKEDEGEMDEEAGDVDDLDPTAVDEKMWDDNGEEADKDQQGEKPRGQKNEDEQVAADDAADKKGEPEENENGDQAEPEMEEEMGPEQEDASREDELNKQDQNVEENEALALPDDMDMDGDEQNSVASDEGDDLDDLSDAKGQQEEDKKEPDTESVNEGDVDTESKPQEVEDDAISSQDGEEVESEVEVDMEMELGDQEEPEESEQPHDEEDKTKTQPPDATDYDQENAVPSDVQGGGGLDENEPIDENEEENENKAAQRENGRLGQNAKDQETAGGKEGVMAGSEEEQAGADDKKQPDPAESQPFKKLGDALERWYRNHQDIKEAIDNQESQQQKQDKSESEMAKQEFQHVQDDEAAPDAQALGTATEDEVRPIDDSMAIDEEMEGDQTHVLPEEVDMEDGPQDQATDAPEQPEPQEKEASEQDEGRAGVATRRGAYERDRSPSPLEQPQVQQEDEEVQETSTQLSVTHLTDQDRPLRDYAECLQLWTSFQAKTHPLSLALTSQLRLILTPSQSTKLSGSYRTGKRLNIKKIIPYIASSYKRDKIWMRRAIPTKRAYQILLCVDDSRSMGETTSGNLALESLVMVSRALAMLEAGQVGVMGFGADVFTAHELTEPFASHDAGAKVLQRFSFEQDRTDIGLLIRKTIDQFRLARLQGSGGRGSEDLWQLALILSDGLTPSSAHERIRRLLREAMEERIMVVFIIMDDSGKKQGDSVLELKEARFVKDESGSSSVVIERYLDTFPFQYYLIVHNLEDLPGALAGLLRTWFAEVNQ</sequence>
<keyword evidence="9 10" id="KW-0539">Nucleus</keyword>
<gene>
    <name evidence="14" type="ORF">NKR23_g10144</name>
</gene>
<dbReference type="InterPro" id="IPR012099">
    <property type="entry name" value="Midasin"/>
</dbReference>
<evidence type="ECO:0000256" key="3">
    <source>
        <dbReference type="ARBA" id="ARBA00007188"/>
    </source>
</evidence>
<dbReference type="Pfam" id="PF07728">
    <property type="entry name" value="AAA_5"/>
    <property type="match status" value="9"/>
</dbReference>